<gene>
    <name evidence="11" type="ORF">LTR84_000456</name>
</gene>
<dbReference type="GeneID" id="89968678"/>
<dbReference type="PANTHER" id="PTHR28097:SF1">
    <property type="entry name" value="PHEROMONE A FACTOR RECEPTOR"/>
    <property type="match status" value="1"/>
</dbReference>
<dbReference type="GO" id="GO:0004932">
    <property type="term" value="F:mating-type factor pheromone receptor activity"/>
    <property type="evidence" value="ECO:0007669"/>
    <property type="project" value="InterPro"/>
</dbReference>
<proteinExistence type="inferred from homology"/>
<keyword evidence="9" id="KW-0807">Transducer</keyword>
<evidence type="ECO:0000256" key="4">
    <source>
        <dbReference type="ARBA" id="ARBA00022692"/>
    </source>
</evidence>
<evidence type="ECO:0000256" key="6">
    <source>
        <dbReference type="ARBA" id="ARBA00023040"/>
    </source>
</evidence>
<feature type="transmembrane region" description="Helical" evidence="10">
    <location>
        <begin position="76"/>
        <end position="97"/>
    </location>
</feature>
<dbReference type="PANTHER" id="PTHR28097">
    <property type="entry name" value="PHEROMONE A FACTOR RECEPTOR"/>
    <property type="match status" value="1"/>
</dbReference>
<evidence type="ECO:0000256" key="3">
    <source>
        <dbReference type="ARBA" id="ARBA00022507"/>
    </source>
</evidence>
<evidence type="ECO:0000313" key="11">
    <source>
        <dbReference type="EMBL" id="KAK5064622.1"/>
    </source>
</evidence>
<name>A0AAV9NTE0_9EURO</name>
<dbReference type="AlphaFoldDB" id="A0AAV9NTE0"/>
<comment type="caution">
    <text evidence="11">The sequence shown here is derived from an EMBL/GenBank/DDBJ whole genome shotgun (WGS) entry which is preliminary data.</text>
</comment>
<feature type="transmembrane region" description="Helical" evidence="10">
    <location>
        <begin position="117"/>
        <end position="144"/>
    </location>
</feature>
<keyword evidence="5 10" id="KW-1133">Transmembrane helix</keyword>
<evidence type="ECO:0000256" key="8">
    <source>
        <dbReference type="ARBA" id="ARBA00023170"/>
    </source>
</evidence>
<dbReference type="PRINTS" id="PR00899">
    <property type="entry name" value="GPCRSTE3"/>
</dbReference>
<keyword evidence="12" id="KW-1185">Reference proteome</keyword>
<protein>
    <submittedName>
        <fullName evidence="11">Uncharacterized protein</fullName>
    </submittedName>
</protein>
<organism evidence="11 12">
    <name type="scientific">Exophiala bonariae</name>
    <dbReference type="NCBI Taxonomy" id="1690606"/>
    <lineage>
        <taxon>Eukaryota</taxon>
        <taxon>Fungi</taxon>
        <taxon>Dikarya</taxon>
        <taxon>Ascomycota</taxon>
        <taxon>Pezizomycotina</taxon>
        <taxon>Eurotiomycetes</taxon>
        <taxon>Chaetothyriomycetidae</taxon>
        <taxon>Chaetothyriales</taxon>
        <taxon>Herpotrichiellaceae</taxon>
        <taxon>Exophiala</taxon>
    </lineage>
</organism>
<dbReference type="GO" id="GO:0005886">
    <property type="term" value="C:plasma membrane"/>
    <property type="evidence" value="ECO:0007669"/>
    <property type="project" value="TreeGrafter"/>
</dbReference>
<keyword evidence="7 10" id="KW-0472">Membrane</keyword>
<keyword evidence="3" id="KW-0589">Pheromone response</keyword>
<keyword evidence="8" id="KW-0675">Receptor</keyword>
<evidence type="ECO:0000313" key="12">
    <source>
        <dbReference type="Proteomes" id="UP001358417"/>
    </source>
</evidence>
<keyword evidence="6" id="KW-0297">G-protein coupled receptor</keyword>
<dbReference type="RefSeq" id="XP_064711946.1">
    <property type="nucleotide sequence ID" value="XM_064844086.1"/>
</dbReference>
<comment type="subcellular location">
    <subcellularLocation>
        <location evidence="1">Membrane</location>
        <topology evidence="1">Multi-pass membrane protein</topology>
    </subcellularLocation>
</comment>
<dbReference type="Proteomes" id="UP001358417">
    <property type="component" value="Unassembled WGS sequence"/>
</dbReference>
<dbReference type="GO" id="GO:0000750">
    <property type="term" value="P:pheromone-dependent signal transduction involved in conjugation with cellular fusion"/>
    <property type="evidence" value="ECO:0007669"/>
    <property type="project" value="TreeGrafter"/>
</dbReference>
<evidence type="ECO:0000256" key="1">
    <source>
        <dbReference type="ARBA" id="ARBA00004141"/>
    </source>
</evidence>
<reference evidence="11 12" key="1">
    <citation type="submission" date="2023-08" db="EMBL/GenBank/DDBJ databases">
        <title>Black Yeasts Isolated from many extreme environments.</title>
        <authorList>
            <person name="Coleine C."/>
            <person name="Stajich J.E."/>
            <person name="Selbmann L."/>
        </authorList>
    </citation>
    <scope>NUCLEOTIDE SEQUENCE [LARGE SCALE GENOMIC DNA]</scope>
    <source>
        <strain evidence="11 12">CCFEE 5792</strain>
    </source>
</reference>
<evidence type="ECO:0000256" key="10">
    <source>
        <dbReference type="SAM" id="Phobius"/>
    </source>
</evidence>
<sequence>MILNVQNFINAVIWPSDNLDNYWDGRILCDVEAKLSIGLSMSVTGAIVSILRQTTIILNIDNVTLSPTSRQRMFKIAFEGTVCVLVPTIMMAVHYVVQSERYWILPVTGCTAAFDNNWVTAILMFTPPMLLCIPGSVYCIIVIWRIVKQKKEIASAIAFPGASSASRARFTRLSNLALVLFWLYLPLALYNFLQSCFPGRYHPFSWSFIHPPDWKDSIYKISGAPAITLDRWVQIGVGYMCFTFFGPGTETIEACKSWVKRVRLGLQEMIPSGVRRES</sequence>
<accession>A0AAV9NTE0</accession>
<keyword evidence="4 10" id="KW-0812">Transmembrane</keyword>
<evidence type="ECO:0000256" key="2">
    <source>
        <dbReference type="ARBA" id="ARBA00011085"/>
    </source>
</evidence>
<dbReference type="Pfam" id="PF02076">
    <property type="entry name" value="STE3"/>
    <property type="match status" value="1"/>
</dbReference>
<comment type="similarity">
    <text evidence="2">Belongs to the G-protein coupled receptor 4 family.</text>
</comment>
<dbReference type="EMBL" id="JAVRRD010000001">
    <property type="protein sequence ID" value="KAK5064622.1"/>
    <property type="molecule type" value="Genomic_DNA"/>
</dbReference>
<feature type="transmembrane region" description="Helical" evidence="10">
    <location>
        <begin position="173"/>
        <end position="193"/>
    </location>
</feature>
<evidence type="ECO:0000256" key="7">
    <source>
        <dbReference type="ARBA" id="ARBA00023136"/>
    </source>
</evidence>
<evidence type="ECO:0000256" key="9">
    <source>
        <dbReference type="ARBA" id="ARBA00023224"/>
    </source>
</evidence>
<evidence type="ECO:0000256" key="5">
    <source>
        <dbReference type="ARBA" id="ARBA00022989"/>
    </source>
</evidence>
<dbReference type="InterPro" id="IPR001499">
    <property type="entry name" value="GPCR_STE3"/>
</dbReference>